<sequence>MFGTFVAGLGLFLVGIKGLGAHLQQMAGRRMRRLLGGATRGPLRSAFTGLLLGGLTQSSNAATFISTSLVQAGIMTLPRAMLIVGFANVGTAGLVLLATVDLHLAALWLVGVVGFLSTRKLDRSSPLRPALGALFGLALLFLGIDLMKIGAGPLREMEAVRQVLAAASGGLLALALPFLAGAAVALMAQSSSTVTILALAMQEAGALEFEQALMVACGASLGSGFAVLVLSADLRGTGRRLAIYQTLLKAAGAAFFIALLALEHATGLPLLVGGSAMAATAHDRLAWLFLLLQLASALMLAPFGAAMERLLARLSPETPAEAMSRPRFLYDQALAEPVTALDLVVREQRRLLARLPALADQLRAEPEATHAPREAMLEASAALEARIAAFLKDILSRGCGPEQLDRAVALEAALEGLRALRETLGEFGEVTAAMRQAEAAALLPMIHRLAEALHLLLGQLAEYGHDGDAETLALLAAMTGDRSDMMDGLRRRLARNEPALPYAAQDVLFRATSLFERVVWLTRRQALLLAPESG</sequence>
<dbReference type="PANTHER" id="PTHR10010">
    <property type="entry name" value="SOLUTE CARRIER FAMILY 34 SODIUM PHOSPHATE , MEMBER 2-RELATED"/>
    <property type="match status" value="1"/>
</dbReference>
<evidence type="ECO:0000256" key="3">
    <source>
        <dbReference type="ARBA" id="ARBA00022692"/>
    </source>
</evidence>
<dbReference type="Proteomes" id="UP000475385">
    <property type="component" value="Unassembled WGS sequence"/>
</dbReference>
<evidence type="ECO:0008006" key="9">
    <source>
        <dbReference type="Google" id="ProtNLM"/>
    </source>
</evidence>
<evidence type="ECO:0000256" key="1">
    <source>
        <dbReference type="ARBA" id="ARBA00004651"/>
    </source>
</evidence>
<dbReference type="NCBIfam" id="NF037997">
    <property type="entry name" value="Na_Pi_symport"/>
    <property type="match status" value="1"/>
</dbReference>
<keyword evidence="4 6" id="KW-1133">Transmembrane helix</keyword>
<reference evidence="7 8" key="1">
    <citation type="submission" date="2020-02" db="EMBL/GenBank/DDBJ databases">
        <authorList>
            <person name="Kim H.M."/>
            <person name="Jeon C.O."/>
        </authorList>
    </citation>
    <scope>NUCLEOTIDE SEQUENCE [LARGE SCALE GENOMIC DNA]</scope>
    <source>
        <strain evidence="7 8">PeD5</strain>
    </source>
</reference>
<feature type="transmembrane region" description="Helical" evidence="6">
    <location>
        <begin position="82"/>
        <end position="110"/>
    </location>
</feature>
<feature type="transmembrane region" description="Helical" evidence="6">
    <location>
        <begin position="130"/>
        <end position="151"/>
    </location>
</feature>
<keyword evidence="3 6" id="KW-0812">Transmembrane</keyword>
<organism evidence="7 8">
    <name type="scientific">Falsiroseomonas algicola</name>
    <dbReference type="NCBI Taxonomy" id="2716930"/>
    <lineage>
        <taxon>Bacteria</taxon>
        <taxon>Pseudomonadati</taxon>
        <taxon>Pseudomonadota</taxon>
        <taxon>Alphaproteobacteria</taxon>
        <taxon>Acetobacterales</taxon>
        <taxon>Roseomonadaceae</taxon>
        <taxon>Falsiroseomonas</taxon>
    </lineage>
</organism>
<evidence type="ECO:0000256" key="2">
    <source>
        <dbReference type="ARBA" id="ARBA00022475"/>
    </source>
</evidence>
<keyword evidence="5 6" id="KW-0472">Membrane</keyword>
<evidence type="ECO:0000313" key="8">
    <source>
        <dbReference type="Proteomes" id="UP000475385"/>
    </source>
</evidence>
<protein>
    <recommendedName>
        <fullName evidence="9">Na/Pi cotransporter family protein</fullName>
    </recommendedName>
</protein>
<dbReference type="PANTHER" id="PTHR10010:SF46">
    <property type="entry name" value="SODIUM-DEPENDENT PHOSPHATE TRANSPORT PROTEIN 2B"/>
    <property type="match status" value="1"/>
</dbReference>
<comment type="subcellular location">
    <subcellularLocation>
        <location evidence="1">Cell membrane</location>
        <topology evidence="1">Multi-pass membrane protein</topology>
    </subcellularLocation>
</comment>
<evidence type="ECO:0000256" key="6">
    <source>
        <dbReference type="SAM" id="Phobius"/>
    </source>
</evidence>
<dbReference type="Pfam" id="PF02690">
    <property type="entry name" value="Na_Pi_cotrans"/>
    <property type="match status" value="2"/>
</dbReference>
<dbReference type="AlphaFoldDB" id="A0A6M1LJP2"/>
<feature type="transmembrane region" description="Helical" evidence="6">
    <location>
        <begin position="242"/>
        <end position="265"/>
    </location>
</feature>
<keyword evidence="8" id="KW-1185">Reference proteome</keyword>
<dbReference type="GO" id="GO:0044341">
    <property type="term" value="P:sodium-dependent phosphate transport"/>
    <property type="evidence" value="ECO:0007669"/>
    <property type="project" value="InterPro"/>
</dbReference>
<comment type="caution">
    <text evidence="7">The sequence shown here is derived from an EMBL/GenBank/DDBJ whole genome shotgun (WGS) entry which is preliminary data.</text>
</comment>
<dbReference type="EMBL" id="JAAIKB010000003">
    <property type="protein sequence ID" value="NGM20533.1"/>
    <property type="molecule type" value="Genomic_DNA"/>
</dbReference>
<dbReference type="GO" id="GO:0005436">
    <property type="term" value="F:sodium:phosphate symporter activity"/>
    <property type="evidence" value="ECO:0007669"/>
    <property type="project" value="InterPro"/>
</dbReference>
<dbReference type="RefSeq" id="WP_164694413.1">
    <property type="nucleotide sequence ID" value="NZ_JAAIKB010000003.1"/>
</dbReference>
<proteinExistence type="predicted"/>
<gene>
    <name evidence="7" type="ORF">G3576_10945</name>
</gene>
<evidence type="ECO:0000256" key="4">
    <source>
        <dbReference type="ARBA" id="ARBA00022989"/>
    </source>
</evidence>
<accession>A0A6M1LJP2</accession>
<dbReference type="InterPro" id="IPR003841">
    <property type="entry name" value="Na/Pi_transpt"/>
</dbReference>
<feature type="transmembrane region" description="Helical" evidence="6">
    <location>
        <begin position="285"/>
        <end position="306"/>
    </location>
</feature>
<evidence type="ECO:0000313" key="7">
    <source>
        <dbReference type="EMBL" id="NGM20533.1"/>
    </source>
</evidence>
<dbReference type="GO" id="GO:0005886">
    <property type="term" value="C:plasma membrane"/>
    <property type="evidence" value="ECO:0007669"/>
    <property type="project" value="UniProtKB-SubCell"/>
</dbReference>
<reference evidence="7 8" key="2">
    <citation type="submission" date="2020-03" db="EMBL/GenBank/DDBJ databases">
        <title>Roseomonas stagni sp. nov., isolated from pond water in Japan.</title>
        <authorList>
            <person name="Furuhata K."/>
            <person name="Miyamoto H."/>
            <person name="Goto K."/>
        </authorList>
    </citation>
    <scope>NUCLEOTIDE SEQUENCE [LARGE SCALE GENOMIC DNA]</scope>
    <source>
        <strain evidence="7 8">PeD5</strain>
    </source>
</reference>
<evidence type="ECO:0000256" key="5">
    <source>
        <dbReference type="ARBA" id="ARBA00023136"/>
    </source>
</evidence>
<name>A0A6M1LJP2_9PROT</name>
<keyword evidence="2" id="KW-1003">Cell membrane</keyword>
<feature type="transmembrane region" description="Helical" evidence="6">
    <location>
        <begin position="163"/>
        <end position="189"/>
    </location>
</feature>